<dbReference type="Pfam" id="PF01547">
    <property type="entry name" value="SBP_bac_1"/>
    <property type="match status" value="1"/>
</dbReference>
<comment type="similarity">
    <text evidence="1">Belongs to the bacterial solute-binding protein 1 family.</text>
</comment>
<dbReference type="PANTHER" id="PTHR30061:SF50">
    <property type="entry name" value="MALTOSE_MALTODEXTRIN-BINDING PERIPLASMIC PROTEIN"/>
    <property type="match status" value="1"/>
</dbReference>
<reference evidence="4 5" key="1">
    <citation type="submission" date="2023-10" db="EMBL/GenBank/DDBJ databases">
        <title>Paenibacillus strain PFR10 Genome sequencing and assembly.</title>
        <authorList>
            <person name="Kim I."/>
        </authorList>
    </citation>
    <scope>NUCLEOTIDE SEQUENCE [LARGE SCALE GENOMIC DNA]</scope>
    <source>
        <strain evidence="4 5">PFR10</strain>
    </source>
</reference>
<gene>
    <name evidence="4" type="ORF">RQP52_13805</name>
</gene>
<dbReference type="EMBL" id="JAWCUD010000003">
    <property type="protein sequence ID" value="MDU0202173.1"/>
    <property type="molecule type" value="Genomic_DNA"/>
</dbReference>
<comment type="caution">
    <text evidence="4">The sequence shown here is derived from an EMBL/GenBank/DDBJ whole genome shotgun (WGS) entry which is preliminary data.</text>
</comment>
<dbReference type="InterPro" id="IPR006059">
    <property type="entry name" value="SBP"/>
</dbReference>
<keyword evidence="3" id="KW-0732">Signal</keyword>
<evidence type="ECO:0000256" key="3">
    <source>
        <dbReference type="ARBA" id="ARBA00022729"/>
    </source>
</evidence>
<evidence type="ECO:0000256" key="1">
    <source>
        <dbReference type="ARBA" id="ARBA00008520"/>
    </source>
</evidence>
<organism evidence="4 5">
    <name type="scientific">Paenibacillus violae</name>
    <dbReference type="NCBI Taxonomy" id="3077234"/>
    <lineage>
        <taxon>Bacteria</taxon>
        <taxon>Bacillati</taxon>
        <taxon>Bacillota</taxon>
        <taxon>Bacilli</taxon>
        <taxon>Bacillales</taxon>
        <taxon>Paenibacillaceae</taxon>
        <taxon>Paenibacillus</taxon>
    </lineage>
</organism>
<protein>
    <submittedName>
        <fullName evidence="4">Extracellular solute-binding protein</fullName>
    </submittedName>
</protein>
<keyword evidence="2" id="KW-0813">Transport</keyword>
<accession>A0ABU3RDL6</accession>
<evidence type="ECO:0000256" key="2">
    <source>
        <dbReference type="ARBA" id="ARBA00022448"/>
    </source>
</evidence>
<dbReference type="SUPFAM" id="SSF53850">
    <property type="entry name" value="Periplasmic binding protein-like II"/>
    <property type="match status" value="1"/>
</dbReference>
<name>A0ABU3RDL6_9BACL</name>
<evidence type="ECO:0000313" key="4">
    <source>
        <dbReference type="EMBL" id="MDU0202173.1"/>
    </source>
</evidence>
<sequence>MKQKKWLLAGGLLLVMCLIAAGTQQIWSMKMPKKQAVQPLKEPSKKQLTFAFNSYGSDTEMRKVIDAYNHSNSDDALIQMLTIPRENYTRTLNMLMASGEGPDVFAVQSDWITTYMYKNWFKDLSSDIPESMKKNYSKWALTYGSFNGKQYAIPYGLSTVRLAYNKELFRLAGLDENRPPKTLNELKETAARISQKQLGNQKYGFVWPLGEDWYGFMQSMEIPMTYSGVTLFDFRTGKFDTTGYVPWMETMLTMKMNGSLFPGDLSMKYDTALTQFAKGNVGMMLVSSSDVYRLENELKLSVDWGVATPPALDEEKAGAGALMLVPEPVIGINSATPHSEAALHFWQYIHSDRVIGELYQKDVVIPVSSRIQQDYPNTRTSSKFTNFLPTDVESFYPLQPILLDSTITSSVVNQDHFGWNNRLKAYRDVASGTSSVNDMLQAETQRLNTMLQSAVQMGSVSMQNYMDSSFDKRHPIGK</sequence>
<proteinExistence type="inferred from homology"/>
<dbReference type="RefSeq" id="WP_315952193.1">
    <property type="nucleotide sequence ID" value="NZ_JAWCUD010000003.1"/>
</dbReference>
<dbReference type="PANTHER" id="PTHR30061">
    <property type="entry name" value="MALTOSE-BINDING PERIPLASMIC PROTEIN"/>
    <property type="match status" value="1"/>
</dbReference>
<evidence type="ECO:0000313" key="5">
    <source>
        <dbReference type="Proteomes" id="UP001260980"/>
    </source>
</evidence>
<dbReference type="Gene3D" id="3.40.190.10">
    <property type="entry name" value="Periplasmic binding protein-like II"/>
    <property type="match status" value="1"/>
</dbReference>
<keyword evidence="5" id="KW-1185">Reference proteome</keyword>
<dbReference type="Proteomes" id="UP001260980">
    <property type="component" value="Unassembled WGS sequence"/>
</dbReference>